<organism evidence="1">
    <name type="scientific">uncultured Caudovirales phage</name>
    <dbReference type="NCBI Taxonomy" id="2100421"/>
    <lineage>
        <taxon>Viruses</taxon>
        <taxon>Duplodnaviria</taxon>
        <taxon>Heunggongvirae</taxon>
        <taxon>Uroviricota</taxon>
        <taxon>Caudoviricetes</taxon>
        <taxon>Peduoviridae</taxon>
        <taxon>Maltschvirus</taxon>
        <taxon>Maltschvirus maltsch</taxon>
    </lineage>
</organism>
<gene>
    <name evidence="1" type="ORF">UFOVP594_40</name>
</gene>
<name>A0A6J5N3M9_9CAUD</name>
<dbReference type="EMBL" id="LR796572">
    <property type="protein sequence ID" value="CAB4151943.1"/>
    <property type="molecule type" value="Genomic_DNA"/>
</dbReference>
<reference evidence="1" key="1">
    <citation type="submission" date="2020-04" db="EMBL/GenBank/DDBJ databases">
        <authorList>
            <person name="Chiriac C."/>
            <person name="Salcher M."/>
            <person name="Ghai R."/>
            <person name="Kavagutti S V."/>
        </authorList>
    </citation>
    <scope>NUCLEOTIDE SEQUENCE</scope>
</reference>
<accession>A0A6J5N3M9</accession>
<evidence type="ECO:0000313" key="1">
    <source>
        <dbReference type="EMBL" id="CAB4151943.1"/>
    </source>
</evidence>
<protein>
    <submittedName>
        <fullName evidence="1">Uncharacterized protein</fullName>
    </submittedName>
</protein>
<proteinExistence type="predicted"/>
<sequence length="201" mass="23409">MKRGIVITTHVDNFATWFADCFHSIQQAMSTQQRVYELLIVVNGMDPVNASMLNWESAKGRDTCVMFNSWNGYELGGVMRGAEMFDEFVHIMDSCVVHDYRMFHYMFAFPVSVHLCPKFYSYLGKYKTEVLKRIGIPKITTKDDAIKHEHHWHQQYLAADPSSIQLEPIMPITTNTFEKKHGRMNMVLSNGYMTKYKGTWM</sequence>